<dbReference type="Proteomes" id="UP000677082">
    <property type="component" value="Unassembled WGS sequence"/>
</dbReference>
<evidence type="ECO:0000256" key="1">
    <source>
        <dbReference type="SAM" id="MobiDB-lite"/>
    </source>
</evidence>
<protein>
    <submittedName>
        <fullName evidence="2">Uncharacterized protein</fullName>
    </submittedName>
</protein>
<proteinExistence type="predicted"/>
<accession>A0A919W724</accession>
<dbReference type="EMBL" id="BOQN01000097">
    <property type="protein sequence ID" value="GIM95705.1"/>
    <property type="molecule type" value="Genomic_DNA"/>
</dbReference>
<name>A0A919W724_9ACTN</name>
<feature type="region of interest" description="Disordered" evidence="1">
    <location>
        <begin position="62"/>
        <end position="89"/>
    </location>
</feature>
<keyword evidence="3" id="KW-1185">Reference proteome</keyword>
<dbReference type="AlphaFoldDB" id="A0A919W724"/>
<evidence type="ECO:0000313" key="2">
    <source>
        <dbReference type="EMBL" id="GIM95705.1"/>
    </source>
</evidence>
<comment type="caution">
    <text evidence="2">The sequence shown here is derived from an EMBL/GenBank/DDBJ whole genome shotgun (WGS) entry which is preliminary data.</text>
</comment>
<gene>
    <name evidence="2" type="ORF">Ato02nite_074980</name>
</gene>
<sequence length="89" mass="9358">MCARRSDWAVWHHERPARQHPTTLDNFPAATRPGIVKQVISADGRAGNAEGAVSRRTSIAGGRTGCGIGNRGADHLAPRPGRTPVPGGN</sequence>
<organism evidence="2 3">
    <name type="scientific">Paractinoplanes toevensis</name>
    <dbReference type="NCBI Taxonomy" id="571911"/>
    <lineage>
        <taxon>Bacteria</taxon>
        <taxon>Bacillati</taxon>
        <taxon>Actinomycetota</taxon>
        <taxon>Actinomycetes</taxon>
        <taxon>Micromonosporales</taxon>
        <taxon>Micromonosporaceae</taxon>
        <taxon>Paractinoplanes</taxon>
    </lineage>
</organism>
<evidence type="ECO:0000313" key="3">
    <source>
        <dbReference type="Proteomes" id="UP000677082"/>
    </source>
</evidence>
<reference evidence="2 3" key="1">
    <citation type="submission" date="2021-03" db="EMBL/GenBank/DDBJ databases">
        <title>Whole genome shotgun sequence of Actinoplanes toevensis NBRC 105298.</title>
        <authorList>
            <person name="Komaki H."/>
            <person name="Tamura T."/>
        </authorList>
    </citation>
    <scope>NUCLEOTIDE SEQUENCE [LARGE SCALE GENOMIC DNA]</scope>
    <source>
        <strain evidence="2 3">NBRC 105298</strain>
    </source>
</reference>